<reference evidence="1 2" key="1">
    <citation type="submission" date="2024-07" db="EMBL/GenBank/DDBJ databases">
        <authorList>
            <person name="Dulla G.F.J."/>
            <person name="Delorm J.G."/>
        </authorList>
    </citation>
    <scope>NUCLEOTIDE SEQUENCE [LARGE SCALE GENOMIC DNA]</scope>
    <source>
        <strain evidence="1 2">JGD 233</strain>
    </source>
</reference>
<dbReference type="Proteomes" id="UP001554567">
    <property type="component" value="Unassembled WGS sequence"/>
</dbReference>
<accession>A0ABV3MXV1</accession>
<evidence type="ECO:0000313" key="1">
    <source>
        <dbReference type="EMBL" id="MEW5288388.1"/>
    </source>
</evidence>
<name>A0ABV3MXV1_9GAMM</name>
<comment type="caution">
    <text evidence="1">The sequence shown here is derived from an EMBL/GenBank/DDBJ whole genome shotgun (WGS) entry which is preliminary data.</text>
</comment>
<protein>
    <submittedName>
        <fullName evidence="1">Uncharacterized protein</fullName>
    </submittedName>
</protein>
<proteinExistence type="predicted"/>
<dbReference type="EMBL" id="JBFKZN010000002">
    <property type="protein sequence ID" value="MEW5288388.1"/>
    <property type="molecule type" value="Genomic_DNA"/>
</dbReference>
<sequence>MKILSELMSGLEADYNPDYWSDNVKTEMGGLIDQLSEAEWAELLDSWKYQSHIWHRNFADAAFLSDKERVVPLLIDMLRSQEAAVGAAVARTLVEKAYFWDPEVDLVTDLKRHLKSASEIEKVDLQALLNRLPH</sequence>
<gene>
    <name evidence="1" type="ORF">ABW286_04205</name>
</gene>
<organism evidence="1 2">
    <name type="scientific">Erwinia papayae</name>
    <dbReference type="NCBI Taxonomy" id="206499"/>
    <lineage>
        <taxon>Bacteria</taxon>
        <taxon>Pseudomonadati</taxon>
        <taxon>Pseudomonadota</taxon>
        <taxon>Gammaproteobacteria</taxon>
        <taxon>Enterobacterales</taxon>
        <taxon>Erwiniaceae</taxon>
        <taxon>Erwinia</taxon>
    </lineage>
</organism>
<evidence type="ECO:0000313" key="2">
    <source>
        <dbReference type="Proteomes" id="UP001554567"/>
    </source>
</evidence>
<keyword evidence="2" id="KW-1185">Reference proteome</keyword>
<dbReference type="RefSeq" id="WP_367166749.1">
    <property type="nucleotide sequence ID" value="NZ_JBFKZN010000002.1"/>
</dbReference>